<name>A0A4P9WK04_9FUNG</name>
<evidence type="ECO:0000313" key="1">
    <source>
        <dbReference type="EMBL" id="RKO93281.1"/>
    </source>
</evidence>
<gene>
    <name evidence="1" type="ORF">BDK51DRAFT_46081</name>
</gene>
<reference evidence="2" key="1">
    <citation type="journal article" date="2018" name="Nat. Microbiol.">
        <title>Leveraging single-cell genomics to expand the fungal tree of life.</title>
        <authorList>
            <person name="Ahrendt S.R."/>
            <person name="Quandt C.A."/>
            <person name="Ciobanu D."/>
            <person name="Clum A."/>
            <person name="Salamov A."/>
            <person name="Andreopoulos B."/>
            <person name="Cheng J.F."/>
            <person name="Woyke T."/>
            <person name="Pelin A."/>
            <person name="Henrissat B."/>
            <person name="Reynolds N.K."/>
            <person name="Benny G.L."/>
            <person name="Smith M.E."/>
            <person name="James T.Y."/>
            <person name="Grigoriev I.V."/>
        </authorList>
    </citation>
    <scope>NUCLEOTIDE SEQUENCE [LARGE SCALE GENOMIC DNA]</scope>
</reference>
<proteinExistence type="predicted"/>
<keyword evidence="2" id="KW-1185">Reference proteome</keyword>
<organism evidence="1 2">
    <name type="scientific">Blyttiomyces helicus</name>
    <dbReference type="NCBI Taxonomy" id="388810"/>
    <lineage>
        <taxon>Eukaryota</taxon>
        <taxon>Fungi</taxon>
        <taxon>Fungi incertae sedis</taxon>
        <taxon>Chytridiomycota</taxon>
        <taxon>Chytridiomycota incertae sedis</taxon>
        <taxon>Chytridiomycetes</taxon>
        <taxon>Chytridiomycetes incertae sedis</taxon>
        <taxon>Blyttiomyces</taxon>
    </lineage>
</organism>
<dbReference type="Proteomes" id="UP000269721">
    <property type="component" value="Unassembled WGS sequence"/>
</dbReference>
<protein>
    <submittedName>
        <fullName evidence="1">Uncharacterized protein</fullName>
    </submittedName>
</protein>
<evidence type="ECO:0000313" key="2">
    <source>
        <dbReference type="Proteomes" id="UP000269721"/>
    </source>
</evidence>
<dbReference type="EMBL" id="KZ994303">
    <property type="protein sequence ID" value="RKO93281.1"/>
    <property type="molecule type" value="Genomic_DNA"/>
</dbReference>
<sequence>MTGDGHKLTAYGGWLEREGEDWYLNDYPPPPSLSPPPIPIDPPSRKLLSATSLLTALSQSDARKEVLTEHPPDVISGLLPYWTLSEAKVFTSWGSGYLLEEVQSDEREPVYDVAFEFYLVRNLNTQFAATILISYFWETANEFVFKGVCGDAGVTLYEFQWVEDERLTVWYCLGIAAKLARFVACFDGLHIILVDISPRISTHGIVRILDFEEAFLQDDPTEQKASFRVSSDSISPDLFGEVLQGRDFPRKLTDEKSATCYWWAIEHEAWKSQGLPPPFYGATTRKDFPFLHIFEQLLSANLMVCLAATEAAVAFEVVATLMEQEEAIK</sequence>
<dbReference type="AlphaFoldDB" id="A0A4P9WK04"/>
<accession>A0A4P9WK04</accession>